<dbReference type="InterPro" id="IPR003347">
    <property type="entry name" value="JmjC_dom"/>
</dbReference>
<dbReference type="InterPro" id="IPR041667">
    <property type="entry name" value="Cupin_8"/>
</dbReference>
<dbReference type="PANTHER" id="PTHR12461">
    <property type="entry name" value="HYPOXIA-INDUCIBLE FACTOR 1 ALPHA INHIBITOR-RELATED"/>
    <property type="match status" value="1"/>
</dbReference>
<gene>
    <name evidence="2" type="ORF">EA656_16130</name>
</gene>
<proteinExistence type="predicted"/>
<name>A0A4Q8LNU7_9GAMM</name>
<evidence type="ECO:0000313" key="3">
    <source>
        <dbReference type="Proteomes" id="UP000292087"/>
    </source>
</evidence>
<dbReference type="RefSeq" id="WP_130524567.1">
    <property type="nucleotide sequence ID" value="NZ_SHLZ01000006.1"/>
</dbReference>
<dbReference type="Gene3D" id="2.60.120.650">
    <property type="entry name" value="Cupin"/>
    <property type="match status" value="1"/>
</dbReference>
<dbReference type="Pfam" id="PF13621">
    <property type="entry name" value="Cupin_8"/>
    <property type="match status" value="1"/>
</dbReference>
<dbReference type="InterPro" id="IPR045709">
    <property type="entry name" value="DUF6065"/>
</dbReference>
<evidence type="ECO:0000259" key="1">
    <source>
        <dbReference type="PROSITE" id="PS51184"/>
    </source>
</evidence>
<dbReference type="PROSITE" id="PS51184">
    <property type="entry name" value="JMJC"/>
    <property type="match status" value="1"/>
</dbReference>
<feature type="domain" description="JmjC" evidence="1">
    <location>
        <begin position="368"/>
        <end position="511"/>
    </location>
</feature>
<dbReference type="AlphaFoldDB" id="A0A4Q8LNU7"/>
<comment type="caution">
    <text evidence="2">The sequence shown here is derived from an EMBL/GenBank/DDBJ whole genome shotgun (WGS) entry which is preliminary data.</text>
</comment>
<protein>
    <recommendedName>
        <fullName evidence="1">JmjC domain-containing protein</fullName>
    </recommendedName>
</protein>
<dbReference type="SUPFAM" id="SSF51197">
    <property type="entry name" value="Clavaminate synthase-like"/>
    <property type="match status" value="1"/>
</dbReference>
<reference evidence="2 3" key="1">
    <citation type="submission" date="2019-02" db="EMBL/GenBank/DDBJ databases">
        <title>WGS of Pseudoxanthomonas species novum from clinical isolates.</title>
        <authorList>
            <person name="Bernier A.-M."/>
            <person name="Bernard K."/>
            <person name="Vachon A."/>
        </authorList>
    </citation>
    <scope>NUCLEOTIDE SEQUENCE [LARGE SCALE GENOMIC DNA]</scope>
    <source>
        <strain evidence="2 3">NML140781</strain>
    </source>
</reference>
<dbReference type="Pfam" id="PF19541">
    <property type="entry name" value="DUF6065"/>
    <property type="match status" value="1"/>
</dbReference>
<dbReference type="PANTHER" id="PTHR12461:SF105">
    <property type="entry name" value="HYPOXIA-INDUCIBLE FACTOR 1-ALPHA INHIBITOR"/>
    <property type="match status" value="1"/>
</dbReference>
<sequence>MELTCYVYPGWKPRLRAASPRRAWMDASPESFAYRCLPLGIANAHGWELLSPCGFQAHWNGGPLPQDVRIQADPGTPAQDAPVALFGQGTFTFHVPGLFRTSPGHNLWVGGSPNLAKDGVAALGGIIETDWAPYTFTMNWRFTRAGHVVRFEENEPLAFLFPLPRDLLDAVVPRIAPIDEAPELKRRFEQWSQARDAFQAQVAATPQAAPGAKWQKFYFRGTDADGAPGAADHRSRLRLPGFEGAAPLPAAAPAAACPHARAAVPALPPSPDASEVLVRLQRLRALSARNRSVPRRGGLTAGVFLDEYYAANWPVLLAGEIEEALGRWAPQALVSTHGDAPLVDVHGQASTLGRFVQQALRPADAPGRQPRLTGALETLPDLAPRLGHLMRLLRGHDPGRLWLEAAGSGTLAAPEPCNRLLLQLHGQRRLWLAPPGEAARLQPLAQAGALGDLTAPDLHERQPQLRGLELHAVLLQPGDALFVPFGWWRQGAAMDFSVSVAREDFHWPNPP</sequence>
<accession>A0A4Q8LNU7</accession>
<dbReference type="EMBL" id="SHMF01000005">
    <property type="protein sequence ID" value="TAA32161.1"/>
    <property type="molecule type" value="Genomic_DNA"/>
</dbReference>
<evidence type="ECO:0000313" key="2">
    <source>
        <dbReference type="EMBL" id="TAA32161.1"/>
    </source>
</evidence>
<dbReference type="Proteomes" id="UP000292087">
    <property type="component" value="Unassembled WGS sequence"/>
</dbReference>
<organism evidence="2 3">
    <name type="scientific">Pseudoxanthomonas winnipegensis</name>
    <dbReference type="NCBI Taxonomy" id="2480810"/>
    <lineage>
        <taxon>Bacteria</taxon>
        <taxon>Pseudomonadati</taxon>
        <taxon>Pseudomonadota</taxon>
        <taxon>Gammaproteobacteria</taxon>
        <taxon>Lysobacterales</taxon>
        <taxon>Lysobacteraceae</taxon>
        <taxon>Pseudoxanthomonas</taxon>
    </lineage>
</organism>